<dbReference type="Proteomes" id="UP000828251">
    <property type="component" value="Unassembled WGS sequence"/>
</dbReference>
<evidence type="ECO:0000313" key="3">
    <source>
        <dbReference type="Proteomes" id="UP000828251"/>
    </source>
</evidence>
<dbReference type="OrthoDB" id="1686201at2759"/>
<organism evidence="2 3">
    <name type="scientific">Gossypium stocksii</name>
    <dbReference type="NCBI Taxonomy" id="47602"/>
    <lineage>
        <taxon>Eukaryota</taxon>
        <taxon>Viridiplantae</taxon>
        <taxon>Streptophyta</taxon>
        <taxon>Embryophyta</taxon>
        <taxon>Tracheophyta</taxon>
        <taxon>Spermatophyta</taxon>
        <taxon>Magnoliopsida</taxon>
        <taxon>eudicotyledons</taxon>
        <taxon>Gunneridae</taxon>
        <taxon>Pentapetalae</taxon>
        <taxon>rosids</taxon>
        <taxon>malvids</taxon>
        <taxon>Malvales</taxon>
        <taxon>Malvaceae</taxon>
        <taxon>Malvoideae</taxon>
        <taxon>Gossypium</taxon>
    </lineage>
</organism>
<sequence length="120" mass="13074">MSPRKLTANLSTFLPATAKGGRSPRAFFTTARPLQASLLKLQCKKDEDASESVKEAADSVKNAAHSVSHNVKKMSDKVSETADVVKEKATEVMSLGAAKVATEIVKKKQEKEKEMKKNKK</sequence>
<reference evidence="2 3" key="1">
    <citation type="journal article" date="2021" name="Plant Biotechnol. J.">
        <title>Multi-omics assisted identification of the key and species-specific regulatory components of drought-tolerant mechanisms in Gossypium stocksii.</title>
        <authorList>
            <person name="Yu D."/>
            <person name="Ke L."/>
            <person name="Zhang D."/>
            <person name="Wu Y."/>
            <person name="Sun Y."/>
            <person name="Mei J."/>
            <person name="Sun J."/>
            <person name="Sun Y."/>
        </authorList>
    </citation>
    <scope>NUCLEOTIDE SEQUENCE [LARGE SCALE GENOMIC DNA]</scope>
    <source>
        <strain evidence="3">cv. E1</strain>
        <tissue evidence="2">Leaf</tissue>
    </source>
</reference>
<evidence type="ECO:0000256" key="1">
    <source>
        <dbReference type="SAM" id="MobiDB-lite"/>
    </source>
</evidence>
<evidence type="ECO:0000313" key="2">
    <source>
        <dbReference type="EMBL" id="KAH1046851.1"/>
    </source>
</evidence>
<accession>A0A9D3UK17</accession>
<name>A0A9D3UK17_9ROSI</name>
<dbReference type="EMBL" id="JAIQCV010000011">
    <property type="protein sequence ID" value="KAH1046851.1"/>
    <property type="molecule type" value="Genomic_DNA"/>
</dbReference>
<comment type="caution">
    <text evidence="2">The sequence shown here is derived from an EMBL/GenBank/DDBJ whole genome shotgun (WGS) entry which is preliminary data.</text>
</comment>
<protein>
    <submittedName>
        <fullName evidence="2">Uncharacterized protein</fullName>
    </submittedName>
</protein>
<feature type="region of interest" description="Disordered" evidence="1">
    <location>
        <begin position="52"/>
        <end position="79"/>
    </location>
</feature>
<gene>
    <name evidence="2" type="ORF">J1N35_037635</name>
</gene>
<keyword evidence="3" id="KW-1185">Reference proteome</keyword>
<dbReference type="AlphaFoldDB" id="A0A9D3UK17"/>
<proteinExistence type="predicted"/>